<dbReference type="InterPro" id="IPR005076">
    <property type="entry name" value="Glyco_trans_6"/>
</dbReference>
<evidence type="ECO:0000256" key="3">
    <source>
        <dbReference type="ARBA" id="ARBA00022676"/>
    </source>
</evidence>
<dbReference type="GO" id="GO:0016020">
    <property type="term" value="C:membrane"/>
    <property type="evidence" value="ECO:0007669"/>
    <property type="project" value="InterPro"/>
</dbReference>
<keyword evidence="3 5" id="KW-0328">Glycosyltransferase</keyword>
<evidence type="ECO:0000256" key="2">
    <source>
        <dbReference type="ARBA" id="ARBA00010413"/>
    </source>
</evidence>
<dbReference type="SUPFAM" id="SSF53448">
    <property type="entry name" value="Nucleotide-diphospho-sugar transferases"/>
    <property type="match status" value="1"/>
</dbReference>
<dbReference type="GO" id="GO:0005975">
    <property type="term" value="P:carbohydrate metabolic process"/>
    <property type="evidence" value="ECO:0007669"/>
    <property type="project" value="InterPro"/>
</dbReference>
<dbReference type="GO" id="GO:0004380">
    <property type="term" value="F:glycoprotein-fucosylgalactoside alpha-N-acetylgalactosaminyltransferase activity"/>
    <property type="evidence" value="ECO:0007669"/>
    <property type="project" value="UniProtKB-EC"/>
</dbReference>
<evidence type="ECO:0000313" key="5">
    <source>
        <dbReference type="EMBL" id="KIA76551.1"/>
    </source>
</evidence>
<name>A0A0C1BYL5_9BACT</name>
<dbReference type="GO" id="GO:0004381">
    <property type="term" value="F:fucosylgalactoside 3-alpha-galactosyltransferase activity"/>
    <property type="evidence" value="ECO:0007669"/>
    <property type="project" value="UniProtKB-EC"/>
</dbReference>
<proteinExistence type="inferred from homology"/>
<dbReference type="PANTHER" id="PTHR10462:SF53">
    <property type="entry name" value="HISTO-BLOOD GROUP ABO SYSTEM TRANSFERASE 1-LIKE"/>
    <property type="match status" value="1"/>
</dbReference>
<organism evidence="5 6">
    <name type="scientific">Parachlamydia acanthamoebae</name>
    <dbReference type="NCBI Taxonomy" id="83552"/>
    <lineage>
        <taxon>Bacteria</taxon>
        <taxon>Pseudomonadati</taxon>
        <taxon>Chlamydiota</taxon>
        <taxon>Chlamydiia</taxon>
        <taxon>Parachlamydiales</taxon>
        <taxon>Parachlamydiaceae</taxon>
        <taxon>Parachlamydia</taxon>
    </lineage>
</organism>
<dbReference type="Gene3D" id="3.90.550.10">
    <property type="entry name" value="Spore Coat Polysaccharide Biosynthesis Protein SpsA, Chain A"/>
    <property type="match status" value="1"/>
</dbReference>
<comment type="similarity">
    <text evidence="2">Belongs to the glycosyltransferase 6 family.</text>
</comment>
<evidence type="ECO:0000256" key="1">
    <source>
        <dbReference type="ARBA" id="ARBA00001936"/>
    </source>
</evidence>
<evidence type="ECO:0000256" key="4">
    <source>
        <dbReference type="ARBA" id="ARBA00022679"/>
    </source>
</evidence>
<gene>
    <name evidence="5" type="primary">abo</name>
    <name evidence="5" type="ORF">DB43_AB00160</name>
</gene>
<dbReference type="EC" id="2.4.1.40" evidence="5"/>
<dbReference type="AlphaFoldDB" id="A0A0C1BYL5"/>
<comment type="cofactor">
    <cofactor evidence="1">
        <name>Mn(2+)</name>
        <dbReference type="ChEBI" id="CHEBI:29035"/>
    </cofactor>
</comment>
<protein>
    <submittedName>
        <fullName evidence="5">Histo-blood group ABO system transferase 1</fullName>
        <ecNumber evidence="5">2.4.1.37</ecNumber>
        <ecNumber evidence="5">2.4.1.40</ecNumber>
    </submittedName>
</protein>
<evidence type="ECO:0000313" key="6">
    <source>
        <dbReference type="Proteomes" id="UP000031307"/>
    </source>
</evidence>
<sequence length="256" mass="29143">MVTRGFCMLTRSLKILIGLCLLFSHALYAANVGLLVMATGKYVSFVPPLVKSADHFFCKNHKVTYFVFTDGYLEPMPNVVPIFHAKMGWPYDTMMRYHVYDMHRDAFAGQDYLYACDADMLFVGEVGDEILGNRVATRHPGFINRPKSSYTYERNPLSTAYIPQGEGNDYFAGGFYGGTKDEFLNIVHTNAVNIDQDMQNGIIAVWHDESHWNRFCINNPPTVILSPSYCYPQGLRIPFLPKLIALDKNHEEMRKG</sequence>
<dbReference type="Proteomes" id="UP000031307">
    <property type="component" value="Unassembled WGS sequence"/>
</dbReference>
<dbReference type="EMBL" id="JSAM01000112">
    <property type="protein sequence ID" value="KIA76551.1"/>
    <property type="molecule type" value="Genomic_DNA"/>
</dbReference>
<dbReference type="PATRIC" id="fig|83552.4.peg.2327"/>
<dbReference type="Pfam" id="PF03414">
    <property type="entry name" value="Glyco_transf_6"/>
    <property type="match status" value="1"/>
</dbReference>
<dbReference type="EC" id="2.4.1.37" evidence="5"/>
<reference evidence="5 6" key="1">
    <citation type="journal article" date="2014" name="Mol. Biol. Evol.">
        <title>Massive expansion of Ubiquitination-related gene families within the Chlamydiae.</title>
        <authorList>
            <person name="Domman D."/>
            <person name="Collingro A."/>
            <person name="Lagkouvardos I."/>
            <person name="Gehre L."/>
            <person name="Weinmaier T."/>
            <person name="Rattei T."/>
            <person name="Subtil A."/>
            <person name="Horn M."/>
        </authorList>
    </citation>
    <scope>NUCLEOTIDE SEQUENCE [LARGE SCALE GENOMIC DNA]</scope>
    <source>
        <strain evidence="5 6">OEW1</strain>
    </source>
</reference>
<dbReference type="PANTHER" id="PTHR10462">
    <property type="entry name" value="GLYCOSYLTRANSFERASE-RELATED"/>
    <property type="match status" value="1"/>
</dbReference>
<dbReference type="InterPro" id="IPR029044">
    <property type="entry name" value="Nucleotide-diphossugar_trans"/>
</dbReference>
<comment type="caution">
    <text evidence="5">The sequence shown here is derived from an EMBL/GenBank/DDBJ whole genome shotgun (WGS) entry which is preliminary data.</text>
</comment>
<accession>A0A0C1BYL5</accession>
<keyword evidence="4 5" id="KW-0808">Transferase</keyword>